<dbReference type="RefSeq" id="WP_014780522.1">
    <property type="nucleotide sequence ID" value="NC_018012.1"/>
</dbReference>
<feature type="signal peptide" evidence="1">
    <location>
        <begin position="1"/>
        <end position="21"/>
    </location>
</feature>
<dbReference type="STRING" id="765911.Thivi_4334"/>
<feature type="chain" id="PRO_5003683051" description="Peptidase propeptide domain-containing protein" evidence="1">
    <location>
        <begin position="22"/>
        <end position="75"/>
    </location>
</feature>
<dbReference type="eggNOG" id="ENOG5033MAB">
    <property type="taxonomic scope" value="Bacteria"/>
</dbReference>
<evidence type="ECO:0000256" key="1">
    <source>
        <dbReference type="SAM" id="SignalP"/>
    </source>
</evidence>
<dbReference type="OrthoDB" id="5772157at2"/>
<evidence type="ECO:0008006" key="4">
    <source>
        <dbReference type="Google" id="ProtNLM"/>
    </source>
</evidence>
<organism evidence="2 3">
    <name type="scientific">Thiocystis violascens (strain ATCC 17096 / DSM 198 / 6111)</name>
    <name type="common">Chromatium violascens</name>
    <dbReference type="NCBI Taxonomy" id="765911"/>
    <lineage>
        <taxon>Bacteria</taxon>
        <taxon>Pseudomonadati</taxon>
        <taxon>Pseudomonadota</taxon>
        <taxon>Gammaproteobacteria</taxon>
        <taxon>Chromatiales</taxon>
        <taxon>Chromatiaceae</taxon>
        <taxon>Thiocystis</taxon>
    </lineage>
</organism>
<evidence type="ECO:0000313" key="3">
    <source>
        <dbReference type="Proteomes" id="UP000006062"/>
    </source>
</evidence>
<dbReference type="AlphaFoldDB" id="I3YGM6"/>
<dbReference type="HOGENOM" id="CLU_2669974_0_0_6"/>
<proteinExistence type="predicted"/>
<accession>I3YGM6</accession>
<protein>
    <recommendedName>
        <fullName evidence="4">Peptidase propeptide domain-containing protein</fullName>
    </recommendedName>
</protein>
<sequence length="75" mass="8033">MRLARLVFAALILLSQPLAWAGRGQDGQRSPSEAGEIASRQTGGRVLAVKPADGGYRVKVLTPDGQVRYVFVPGR</sequence>
<reference evidence="2 3" key="1">
    <citation type="submission" date="2012-06" db="EMBL/GenBank/DDBJ databases">
        <title>Complete sequence of Thiocystis violascens DSM 198.</title>
        <authorList>
            <consortium name="US DOE Joint Genome Institute"/>
            <person name="Lucas S."/>
            <person name="Han J."/>
            <person name="Lapidus A."/>
            <person name="Cheng J.-F."/>
            <person name="Goodwin L."/>
            <person name="Pitluck S."/>
            <person name="Peters L."/>
            <person name="Ovchinnikova G."/>
            <person name="Teshima H."/>
            <person name="Detter J.C."/>
            <person name="Han C."/>
            <person name="Tapia R."/>
            <person name="Land M."/>
            <person name="Hauser L."/>
            <person name="Kyrpides N."/>
            <person name="Ivanova N."/>
            <person name="Pagani I."/>
            <person name="Vogl K."/>
            <person name="Liu Z."/>
            <person name="Frigaard N.-U."/>
            <person name="Bryant D."/>
            <person name="Woyke T."/>
        </authorList>
    </citation>
    <scope>NUCLEOTIDE SEQUENCE [LARGE SCALE GENOMIC DNA]</scope>
    <source>
        <strain evidence="3">ATCC 17096 / DSM 198 / 6111</strain>
    </source>
</reference>
<keyword evidence="1" id="KW-0732">Signal</keyword>
<evidence type="ECO:0000313" key="2">
    <source>
        <dbReference type="EMBL" id="AFL76144.1"/>
    </source>
</evidence>
<dbReference type="EMBL" id="CP003154">
    <property type="protein sequence ID" value="AFL76144.1"/>
    <property type="molecule type" value="Genomic_DNA"/>
</dbReference>
<keyword evidence="3" id="KW-1185">Reference proteome</keyword>
<dbReference type="KEGG" id="tvi:Thivi_4334"/>
<gene>
    <name evidence="2" type="ordered locus">Thivi_4334</name>
</gene>
<name>I3YGM6_THIV6</name>
<dbReference type="Proteomes" id="UP000006062">
    <property type="component" value="Chromosome"/>
</dbReference>